<dbReference type="Pfam" id="PF05536">
    <property type="entry name" value="Neurochondrin"/>
    <property type="match status" value="2"/>
</dbReference>
<dbReference type="GO" id="GO:0031175">
    <property type="term" value="P:neuron projection development"/>
    <property type="evidence" value="ECO:0007669"/>
    <property type="project" value="TreeGrafter"/>
</dbReference>
<comment type="similarity">
    <text evidence="1">Belongs to the neurochondrin family.</text>
</comment>
<dbReference type="GO" id="GO:0030425">
    <property type="term" value="C:dendrite"/>
    <property type="evidence" value="ECO:0007669"/>
    <property type="project" value="TreeGrafter"/>
</dbReference>
<organism evidence="2">
    <name type="scientific">Rhipicephalus appendiculatus</name>
    <name type="common">Brown ear tick</name>
    <dbReference type="NCBI Taxonomy" id="34631"/>
    <lineage>
        <taxon>Eukaryota</taxon>
        <taxon>Metazoa</taxon>
        <taxon>Ecdysozoa</taxon>
        <taxon>Arthropoda</taxon>
        <taxon>Chelicerata</taxon>
        <taxon>Arachnida</taxon>
        <taxon>Acari</taxon>
        <taxon>Parasitiformes</taxon>
        <taxon>Ixodida</taxon>
        <taxon>Ixodoidea</taxon>
        <taxon>Ixodidae</taxon>
        <taxon>Rhipicephalinae</taxon>
        <taxon>Rhipicephalus</taxon>
        <taxon>Rhipicephalus</taxon>
    </lineage>
</organism>
<dbReference type="InterPro" id="IPR008709">
    <property type="entry name" value="Neurochondrin"/>
</dbReference>
<dbReference type="EMBL" id="GEDV01009866">
    <property type="protein sequence ID" value="JAP78691.1"/>
    <property type="molecule type" value="Transcribed_RNA"/>
</dbReference>
<protein>
    <recommendedName>
        <fullName evidence="3">Neurochondrin</fullName>
    </recommendedName>
</protein>
<dbReference type="SUPFAM" id="SSF48371">
    <property type="entry name" value="ARM repeat"/>
    <property type="match status" value="1"/>
</dbReference>
<dbReference type="AlphaFoldDB" id="A0A131YL99"/>
<evidence type="ECO:0008006" key="3">
    <source>
        <dbReference type="Google" id="ProtNLM"/>
    </source>
</evidence>
<accession>A0A131YL99</accession>
<name>A0A131YL99_RHIAP</name>
<evidence type="ECO:0000256" key="1">
    <source>
        <dbReference type="ARBA" id="ARBA00006927"/>
    </source>
</evidence>
<reference evidence="2" key="1">
    <citation type="journal article" date="2016" name="Ticks Tick Borne Dis.">
        <title>De novo assembly and annotation of the salivary gland transcriptome of Rhipicephalus appendiculatus male and female ticks during blood feeding.</title>
        <authorList>
            <person name="de Castro M.H."/>
            <person name="de Klerk D."/>
            <person name="Pienaar R."/>
            <person name="Latif A.A."/>
            <person name="Rees D.J."/>
            <person name="Mans B.J."/>
        </authorList>
    </citation>
    <scope>NUCLEOTIDE SEQUENCE</scope>
    <source>
        <tissue evidence="2">Salivary glands</tissue>
    </source>
</reference>
<dbReference type="PANTHER" id="PTHR13109:SF7">
    <property type="entry name" value="NEUROCHONDRIN"/>
    <property type="match status" value="1"/>
</dbReference>
<sequence length="501" mass="53173">MSSEACDTAAPSRDKSRLLKSTLRALRSSTSDVEKLAALLVLTKVVDASSVQLESKRKLLDAIGVPFILRMLKSETDTFRALGADMTCAFAIEPTLCERLRPALDALAGSLAELGVAAGVECASRLVLHEQGCRAFVDSGLLKALVDLSPAELGSLLTALAARLRSTESGVTADDCEYEAALLSSARTCVGQSLAGRLGAEARRGLFALLASLVERRGVRSLDAPTVAVAAVELEMQLCSREQPQPDAELVADCCLLLEVAVDDAVASGKLPPAAADRVPGALLAFLDEAFQCPSWGQAAVLPACRLLCRWLADDSTTMRPEVGKVLAPLLNLVASNESMLPLIIPALCHLTADDTLRPIVLQSPVLARLLDYLTEWSVSPQQLETCAGVFLNLAVLGAETLDSFPSLLDFCVQKAVADTTHPVTLKANLALLGLFLLRSKLHRSIAAPASLDLTSFAKHCSSLFNSSPILPANDVEEWNELSFLGKQVLTDILPALANSK</sequence>
<evidence type="ECO:0000313" key="2">
    <source>
        <dbReference type="EMBL" id="JAP78691.1"/>
    </source>
</evidence>
<proteinExistence type="inferred from homology"/>
<dbReference type="InterPro" id="IPR016024">
    <property type="entry name" value="ARM-type_fold"/>
</dbReference>
<dbReference type="PANTHER" id="PTHR13109">
    <property type="entry name" value="NEUROCHONDRIN"/>
    <property type="match status" value="1"/>
</dbReference>
<dbReference type="GO" id="GO:0048168">
    <property type="term" value="P:regulation of neuronal synaptic plasticity"/>
    <property type="evidence" value="ECO:0007669"/>
    <property type="project" value="TreeGrafter"/>
</dbReference>